<evidence type="ECO:0000256" key="8">
    <source>
        <dbReference type="ARBA" id="ARBA00023136"/>
    </source>
</evidence>
<dbReference type="InterPro" id="IPR036291">
    <property type="entry name" value="NAD(P)-bd_dom_sf"/>
</dbReference>
<keyword evidence="8 9" id="KW-0472">Membrane</keyword>
<evidence type="ECO:0000256" key="6">
    <source>
        <dbReference type="ARBA" id="ARBA00022989"/>
    </source>
</evidence>
<dbReference type="HOGENOM" id="CLU_005912_10_1_9"/>
<dbReference type="GO" id="GO:0005886">
    <property type="term" value="C:plasma membrane"/>
    <property type="evidence" value="ECO:0007669"/>
    <property type="project" value="UniProtKB-SubCell"/>
</dbReference>
<feature type="transmembrane region" description="Helical" evidence="9">
    <location>
        <begin position="230"/>
        <end position="261"/>
    </location>
</feature>
<proteinExistence type="predicted"/>
<feature type="transmembrane region" description="Helical" evidence="9">
    <location>
        <begin position="95"/>
        <end position="118"/>
    </location>
</feature>
<reference evidence="12 13" key="1">
    <citation type="submission" date="2011-04" db="EMBL/GenBank/DDBJ databases">
        <authorList>
            <person name="Muzny D."/>
            <person name="Qin X."/>
            <person name="Deng J."/>
            <person name="Jiang H."/>
            <person name="Liu Y."/>
            <person name="Qu J."/>
            <person name="Song X.-Z."/>
            <person name="Zhang L."/>
            <person name="Thornton R."/>
            <person name="Coyle M."/>
            <person name="Francisco L."/>
            <person name="Jackson L."/>
            <person name="Javaid M."/>
            <person name="Korchina V."/>
            <person name="Kovar C."/>
            <person name="Mata R."/>
            <person name="Mathew T."/>
            <person name="Ngo R."/>
            <person name="Nguyen L."/>
            <person name="Nguyen N."/>
            <person name="Okwuonu G."/>
            <person name="Ongeri F."/>
            <person name="Pham C."/>
            <person name="Simmons D."/>
            <person name="Wilczek-Boney K."/>
            <person name="Hale W."/>
            <person name="Jakkamsetti A."/>
            <person name="Pham P."/>
            <person name="Ruth R."/>
            <person name="San Lucas F."/>
            <person name="Warren J."/>
            <person name="Zhang J."/>
            <person name="Zhao Z."/>
            <person name="Zhou C."/>
            <person name="Zhu D."/>
            <person name="Lee S."/>
            <person name="Bess C."/>
            <person name="Blankenburg K."/>
            <person name="Forbes L."/>
            <person name="Fu Q."/>
            <person name="Gubbala S."/>
            <person name="Hirani K."/>
            <person name="Jayaseelan J.C."/>
            <person name="Lara F."/>
            <person name="Munidasa M."/>
            <person name="Palculict T."/>
            <person name="Patil S."/>
            <person name="Pu L.-L."/>
            <person name="Saada N."/>
            <person name="Tang L."/>
            <person name="Weissenberger G."/>
            <person name="Zhu Y."/>
            <person name="Hemphill L."/>
            <person name="Shang Y."/>
            <person name="Youmans B."/>
            <person name="Ayvaz T."/>
            <person name="Ross M."/>
            <person name="Santibanez J."/>
            <person name="Aqrawi P."/>
            <person name="Gross S."/>
            <person name="Joshi V."/>
            <person name="Fowler G."/>
            <person name="Nazareth L."/>
            <person name="Reid J."/>
            <person name="Worley K."/>
            <person name="Petrosino J."/>
            <person name="Highlander S."/>
            <person name="Gibbs R."/>
        </authorList>
    </citation>
    <scope>NUCLEOTIDE SEQUENCE [LARGE SCALE GENOMIC DNA]</scope>
    <source>
        <strain evidence="12 13">2681</strain>
    </source>
</reference>
<keyword evidence="2" id="KW-0813">Transport</keyword>
<evidence type="ECO:0000256" key="1">
    <source>
        <dbReference type="ARBA" id="ARBA00004651"/>
    </source>
</evidence>
<dbReference type="AlphaFoldDB" id="F9DQM1"/>
<feature type="transmembrane region" description="Helical" evidence="9">
    <location>
        <begin position="281"/>
        <end position="298"/>
    </location>
</feature>
<dbReference type="Pfam" id="PF00999">
    <property type="entry name" value="Na_H_Exchanger"/>
    <property type="match status" value="1"/>
</dbReference>
<feature type="transmembrane region" description="Helical" evidence="9">
    <location>
        <begin position="305"/>
        <end position="322"/>
    </location>
</feature>
<dbReference type="PANTHER" id="PTHR32507">
    <property type="entry name" value="NA(+)/H(+) ANTIPORTER 1"/>
    <property type="match status" value="1"/>
</dbReference>
<keyword evidence="4" id="KW-1003">Cell membrane</keyword>
<comment type="caution">
    <text evidence="12">The sequence shown here is derived from an EMBL/GenBank/DDBJ whole genome shotgun (WGS) entry which is preliminary data.</text>
</comment>
<dbReference type="EMBL" id="AFPZ01000027">
    <property type="protein sequence ID" value="EGQ26912.1"/>
    <property type="molecule type" value="Genomic_DNA"/>
</dbReference>
<dbReference type="InterPro" id="IPR003148">
    <property type="entry name" value="RCK_N"/>
</dbReference>
<feature type="transmembrane region" description="Helical" evidence="9">
    <location>
        <begin position="374"/>
        <end position="398"/>
    </location>
</feature>
<dbReference type="PANTHER" id="PTHR32507:SF0">
    <property type="entry name" value="NA(+)_H(+) ANTIPORTER 2-RELATED"/>
    <property type="match status" value="1"/>
</dbReference>
<feature type="transmembrane region" description="Helical" evidence="9">
    <location>
        <begin position="37"/>
        <end position="54"/>
    </location>
</feature>
<comment type="subcellular location">
    <subcellularLocation>
        <location evidence="1">Cell membrane</location>
        <topology evidence="1">Multi-pass membrane protein</topology>
    </subcellularLocation>
</comment>
<dbReference type="InterPro" id="IPR006153">
    <property type="entry name" value="Cation/H_exchanger_TM"/>
</dbReference>
<evidence type="ECO:0000313" key="12">
    <source>
        <dbReference type="EMBL" id="EGQ26912.1"/>
    </source>
</evidence>
<feature type="domain" description="RCK N-terminal" evidence="11">
    <location>
        <begin position="411"/>
        <end position="493"/>
    </location>
</feature>
<name>F9DQM1_9BACL</name>
<accession>F9DQM1</accession>
<feature type="domain" description="Cation/H+ exchanger transmembrane" evidence="10">
    <location>
        <begin position="24"/>
        <end position="400"/>
    </location>
</feature>
<evidence type="ECO:0000256" key="9">
    <source>
        <dbReference type="SAM" id="Phobius"/>
    </source>
</evidence>
<evidence type="ECO:0000259" key="10">
    <source>
        <dbReference type="Pfam" id="PF00999"/>
    </source>
</evidence>
<dbReference type="GO" id="GO:0015297">
    <property type="term" value="F:antiporter activity"/>
    <property type="evidence" value="ECO:0007669"/>
    <property type="project" value="UniProtKB-KW"/>
</dbReference>
<evidence type="ECO:0000256" key="3">
    <source>
        <dbReference type="ARBA" id="ARBA00022449"/>
    </source>
</evidence>
<evidence type="ECO:0000256" key="4">
    <source>
        <dbReference type="ARBA" id="ARBA00022475"/>
    </source>
</evidence>
<feature type="transmembrane region" description="Helical" evidence="9">
    <location>
        <begin position="191"/>
        <end position="218"/>
    </location>
</feature>
<dbReference type="Pfam" id="PF02254">
    <property type="entry name" value="TrkA_N"/>
    <property type="match status" value="1"/>
</dbReference>
<evidence type="ECO:0000256" key="2">
    <source>
        <dbReference type="ARBA" id="ARBA00022448"/>
    </source>
</evidence>
<evidence type="ECO:0000313" key="13">
    <source>
        <dbReference type="Proteomes" id="UP000005316"/>
    </source>
</evidence>
<dbReference type="eggNOG" id="COG0025">
    <property type="taxonomic scope" value="Bacteria"/>
</dbReference>
<dbReference type="GO" id="GO:0006813">
    <property type="term" value="P:potassium ion transport"/>
    <property type="evidence" value="ECO:0007669"/>
    <property type="project" value="InterPro"/>
</dbReference>
<keyword evidence="5 9" id="KW-0812">Transmembrane</keyword>
<feature type="transmembrane region" description="Helical" evidence="9">
    <location>
        <begin position="342"/>
        <end position="362"/>
    </location>
</feature>
<keyword evidence="7" id="KW-0406">Ion transport</keyword>
<feature type="transmembrane region" description="Helical" evidence="9">
    <location>
        <begin position="124"/>
        <end position="144"/>
    </location>
</feature>
<dbReference type="GO" id="GO:1902600">
    <property type="term" value="P:proton transmembrane transport"/>
    <property type="evidence" value="ECO:0007669"/>
    <property type="project" value="InterPro"/>
</dbReference>
<dbReference type="InterPro" id="IPR038770">
    <property type="entry name" value="Na+/solute_symporter_sf"/>
</dbReference>
<dbReference type="Gene3D" id="3.40.50.720">
    <property type="entry name" value="NAD(P)-binding Rossmann-like Domain"/>
    <property type="match status" value="1"/>
</dbReference>
<keyword evidence="3" id="KW-0050">Antiport</keyword>
<dbReference type="Proteomes" id="UP000005316">
    <property type="component" value="Unassembled WGS sequence"/>
</dbReference>
<protein>
    <submittedName>
        <fullName evidence="12">CPA1 family sodium:proton (Na+:H+) antiporter-1</fullName>
    </submittedName>
</protein>
<sequence length="611" mass="66353">MRVGVCMEEVALISVVSILALGIFSQWLAWRIQWPSIFIMSIAGLLIGPLLGLVNPELALGELYSPLISLAVAIILFEGSSNLDVREIKDISKSVFRVVTMGAFLAWILGSLTAHFIAGLTWEVSFIIGGLFVVTGPTVIIPLLRNAKLKARTAAVLKWEGIIVDPAGPLLALFAYEVIKVLTNENLSLNYLLNFFGGAGLAVLLGLVMGTLIGIMANKGQFPEYLKSPVILAFVLLCFTMAEVIMHETGMLAVTVMGLVLGRSKRYVSSIGNVGHFVENVSVMLTSTVFILLTASLARETIAQIFTLPIIGFVLVMLFFVRPVSIWLSTIGTELVWREKLLIGWIAPRGIVALTVAGYFAATLAEDGYEEASLLTALTFALVFITVCAHGFTLGPLAKKLNLASNEPPGVLIVGASSFSIGLAEQLKEMNIPVLIVDPSEGRLRPAVEKGIATFTGQILSERSRFSIDLAPYDTILSMTGDASYNALITQSFAPEFGFNNTFSLTAAPSHQMSKSELPISLKAHLLFQEGATFPELNRKINTDYEIGVLDWQVPESDIGTKEILPENTTPLFIMKRNKTIVFSTLQRKISLDPGDQLVALKLKESVFANR</sequence>
<keyword evidence="6 9" id="KW-1133">Transmembrane helix</keyword>
<dbReference type="Gene3D" id="1.20.1530.20">
    <property type="match status" value="1"/>
</dbReference>
<dbReference type="SUPFAM" id="SSF51735">
    <property type="entry name" value="NAD(P)-binding Rossmann-fold domains"/>
    <property type="match status" value="1"/>
</dbReference>
<dbReference type="STRING" id="759851.SAMN04244570_1552"/>
<evidence type="ECO:0000256" key="5">
    <source>
        <dbReference type="ARBA" id="ARBA00022692"/>
    </source>
</evidence>
<evidence type="ECO:0000259" key="11">
    <source>
        <dbReference type="Pfam" id="PF02254"/>
    </source>
</evidence>
<feature type="transmembrane region" description="Helical" evidence="9">
    <location>
        <begin position="66"/>
        <end position="83"/>
    </location>
</feature>
<feature type="transmembrane region" description="Helical" evidence="9">
    <location>
        <begin position="12"/>
        <end position="30"/>
    </location>
</feature>
<evidence type="ECO:0000256" key="7">
    <source>
        <dbReference type="ARBA" id="ARBA00023065"/>
    </source>
</evidence>
<gene>
    <name evidence="12" type="ORF">HMPREF9372_1110</name>
</gene>
<organism evidence="12 13">
    <name type="scientific">Sporosarcina newyorkensis 2681</name>
    <dbReference type="NCBI Taxonomy" id="1027292"/>
    <lineage>
        <taxon>Bacteria</taxon>
        <taxon>Bacillati</taxon>
        <taxon>Bacillota</taxon>
        <taxon>Bacilli</taxon>
        <taxon>Bacillales</taxon>
        <taxon>Caryophanaceae</taxon>
        <taxon>Sporosarcina</taxon>
    </lineage>
</organism>